<evidence type="ECO:0000313" key="3">
    <source>
        <dbReference type="Proteomes" id="UP001165962"/>
    </source>
</evidence>
<gene>
    <name evidence="2" type="ORF">G9U52_30605</name>
</gene>
<protein>
    <submittedName>
        <fullName evidence="2">PHP domain-containing protein</fullName>
    </submittedName>
</protein>
<dbReference type="SUPFAM" id="SSF89550">
    <property type="entry name" value="PHP domain-like"/>
    <property type="match status" value="1"/>
</dbReference>
<feature type="domain" description="Polymerase/histidinol phosphatase N-terminal" evidence="1">
    <location>
        <begin position="7"/>
        <end position="72"/>
    </location>
</feature>
<dbReference type="RefSeq" id="WP_166154920.1">
    <property type="nucleotide sequence ID" value="NZ_JAAOIW010000016.1"/>
</dbReference>
<dbReference type="InterPro" id="IPR016195">
    <property type="entry name" value="Pol/histidinol_Pase-like"/>
</dbReference>
<dbReference type="Gene3D" id="1.10.150.650">
    <property type="match status" value="1"/>
</dbReference>
<evidence type="ECO:0000259" key="1">
    <source>
        <dbReference type="SMART" id="SM00481"/>
    </source>
</evidence>
<dbReference type="EMBL" id="JAAOIW010000016">
    <property type="protein sequence ID" value="NHN34174.1"/>
    <property type="molecule type" value="Genomic_DNA"/>
</dbReference>
<sequence>MITQGKVDLHCHTKASDNTLTVREVIESAKIAGISHLAITDHDTTLGLAEAITLGEQQGIHIIPGIEISAYDYNRNRRAHILGYYIMQGHPAITEICNPIVEQRHQASMQMVKQLIEAGYNLTWEQVQQYAKGGSAVYKQHIMNALMDNGYCSEILGELHKKLFSRSGEGDQPGIAYIPLQYVDAATAIKAIREAGGIPVLAHPGQLNNYEAIAEWVEIGLEGIEVFHPSHNKAGEVEKAKAYAQTYNLVMTGGSDFHGGYGNMAYPLGSIDAGLANLQALIDRRAERASV</sequence>
<dbReference type="Gene3D" id="3.20.20.140">
    <property type="entry name" value="Metal-dependent hydrolases"/>
    <property type="match status" value="1"/>
</dbReference>
<organism evidence="2 3">
    <name type="scientific">Paenibacillus agricola</name>
    <dbReference type="NCBI Taxonomy" id="2716264"/>
    <lineage>
        <taxon>Bacteria</taxon>
        <taxon>Bacillati</taxon>
        <taxon>Bacillota</taxon>
        <taxon>Bacilli</taxon>
        <taxon>Bacillales</taxon>
        <taxon>Paenibacillaceae</taxon>
        <taxon>Paenibacillus</taxon>
    </lineage>
</organism>
<dbReference type="InterPro" id="IPR052018">
    <property type="entry name" value="PHP_domain"/>
</dbReference>
<dbReference type="CDD" id="cd07438">
    <property type="entry name" value="PHP_HisPPase_AMP"/>
    <property type="match status" value="1"/>
</dbReference>
<evidence type="ECO:0000313" key="2">
    <source>
        <dbReference type="EMBL" id="NHN34174.1"/>
    </source>
</evidence>
<comment type="caution">
    <text evidence="2">The sequence shown here is derived from an EMBL/GenBank/DDBJ whole genome shotgun (WGS) entry which is preliminary data.</text>
</comment>
<accession>A0ABX0JFY5</accession>
<dbReference type="PANTHER" id="PTHR42924:SF3">
    <property type="entry name" value="POLYMERASE_HISTIDINOL PHOSPHATASE N-TERMINAL DOMAIN-CONTAINING PROTEIN"/>
    <property type="match status" value="1"/>
</dbReference>
<reference evidence="2" key="1">
    <citation type="submission" date="2020-03" db="EMBL/GenBank/DDBJ databases">
        <title>Draft sequencing of Paenibacilllus sp. S3N08.</title>
        <authorList>
            <person name="Kim D.-U."/>
        </authorList>
    </citation>
    <scope>NUCLEOTIDE SEQUENCE</scope>
    <source>
        <strain evidence="2">S3N08</strain>
    </source>
</reference>
<dbReference type="Pfam" id="PF02811">
    <property type="entry name" value="PHP"/>
    <property type="match status" value="1"/>
</dbReference>
<dbReference type="InterPro" id="IPR004013">
    <property type="entry name" value="PHP_dom"/>
</dbReference>
<dbReference type="PANTHER" id="PTHR42924">
    <property type="entry name" value="EXONUCLEASE"/>
    <property type="match status" value="1"/>
</dbReference>
<name>A0ABX0JFY5_9BACL</name>
<proteinExistence type="predicted"/>
<dbReference type="Proteomes" id="UP001165962">
    <property type="component" value="Unassembled WGS sequence"/>
</dbReference>
<dbReference type="InterPro" id="IPR003141">
    <property type="entry name" value="Pol/His_phosphatase_N"/>
</dbReference>
<dbReference type="SMART" id="SM00481">
    <property type="entry name" value="POLIIIAc"/>
    <property type="match status" value="1"/>
</dbReference>
<keyword evidence="3" id="KW-1185">Reference proteome</keyword>